<sequence length="90" mass="10095">MEKIDWFGVNARSAKKYEALMGNLDGVRFAFEDAEKAITDYAPEGSSGAWQAVEKEVLKKALADAYADLASLRVSIVRHESKLKSWEWSL</sequence>
<evidence type="ECO:0000313" key="2">
    <source>
        <dbReference type="Proteomes" id="UP000198949"/>
    </source>
</evidence>
<dbReference type="Proteomes" id="UP000198949">
    <property type="component" value="Unassembled WGS sequence"/>
</dbReference>
<dbReference type="STRING" id="58114.SAMN05216270_104248"/>
<evidence type="ECO:0000313" key="1">
    <source>
        <dbReference type="EMBL" id="SDD49433.1"/>
    </source>
</evidence>
<keyword evidence="2" id="KW-1185">Reference proteome</keyword>
<protein>
    <submittedName>
        <fullName evidence="1">Uncharacterized protein</fullName>
    </submittedName>
</protein>
<dbReference type="EMBL" id="FNAD01000004">
    <property type="protein sequence ID" value="SDD49433.1"/>
    <property type="molecule type" value="Genomic_DNA"/>
</dbReference>
<gene>
    <name evidence="1" type="ORF">SAMN05216270_104248</name>
</gene>
<proteinExistence type="predicted"/>
<dbReference type="RefSeq" id="WP_143014827.1">
    <property type="nucleotide sequence ID" value="NZ_FNAD01000004.1"/>
</dbReference>
<organism evidence="1 2">
    <name type="scientific">Glycomyces harbinensis</name>
    <dbReference type="NCBI Taxonomy" id="58114"/>
    <lineage>
        <taxon>Bacteria</taxon>
        <taxon>Bacillati</taxon>
        <taxon>Actinomycetota</taxon>
        <taxon>Actinomycetes</taxon>
        <taxon>Glycomycetales</taxon>
        <taxon>Glycomycetaceae</taxon>
        <taxon>Glycomyces</taxon>
    </lineage>
</organism>
<name>A0A1G6V7Q4_9ACTN</name>
<accession>A0A1G6V7Q4</accession>
<dbReference type="OrthoDB" id="5191762at2"/>
<reference evidence="2" key="1">
    <citation type="submission" date="2016-10" db="EMBL/GenBank/DDBJ databases">
        <authorList>
            <person name="Varghese N."/>
            <person name="Submissions S."/>
        </authorList>
    </citation>
    <scope>NUCLEOTIDE SEQUENCE [LARGE SCALE GENOMIC DNA]</scope>
    <source>
        <strain evidence="2">CGMCC 4.3516</strain>
    </source>
</reference>
<dbReference type="AlphaFoldDB" id="A0A1G6V7Q4"/>